<feature type="transmembrane region" description="Helical" evidence="1">
    <location>
        <begin position="68"/>
        <end position="86"/>
    </location>
</feature>
<dbReference type="GO" id="GO:0005886">
    <property type="term" value="C:plasma membrane"/>
    <property type="evidence" value="ECO:0007669"/>
    <property type="project" value="TreeGrafter"/>
</dbReference>
<dbReference type="Proteomes" id="UP000742786">
    <property type="component" value="Unassembled WGS sequence"/>
</dbReference>
<dbReference type="PANTHER" id="PTHR39594:SF1">
    <property type="entry name" value="PROTEIN YCHQ"/>
    <property type="match status" value="1"/>
</dbReference>
<keyword evidence="1" id="KW-0472">Membrane</keyword>
<dbReference type="PIRSF" id="PIRSF005610">
    <property type="entry name" value="SirB"/>
    <property type="match status" value="1"/>
</dbReference>
<dbReference type="InterPro" id="IPR007360">
    <property type="entry name" value="SirB"/>
</dbReference>
<protein>
    <submittedName>
        <fullName evidence="2">Regulator SirB</fullName>
    </submittedName>
</protein>
<comment type="caution">
    <text evidence="2">The sequence shown here is derived from an EMBL/GenBank/DDBJ whole genome shotgun (WGS) entry which is preliminary data.</text>
</comment>
<reference evidence="2" key="1">
    <citation type="submission" date="2021-04" db="EMBL/GenBank/DDBJ databases">
        <authorList>
            <person name="Hornung B."/>
        </authorList>
    </citation>
    <scope>NUCLEOTIDE SEQUENCE</scope>
    <source>
        <strain evidence="2">G5G6</strain>
    </source>
</reference>
<dbReference type="RefSeq" id="WP_220635343.1">
    <property type="nucleotide sequence ID" value="NZ_CAJQUM010000001.1"/>
</dbReference>
<dbReference type="AlphaFoldDB" id="A0A916J546"/>
<gene>
    <name evidence="2" type="ORF">GTOL_11247</name>
</gene>
<keyword evidence="1" id="KW-1133">Transmembrane helix</keyword>
<dbReference type="EMBL" id="CAJQUM010000001">
    <property type="protein sequence ID" value="CAG4883365.1"/>
    <property type="molecule type" value="Genomic_DNA"/>
</dbReference>
<sequence length="125" mass="14206">MTYSVVKLLHIACVIISIALFILREALQLQEKPWRHRMSLRIAPHVVDTVLLGSALWLAFQIHQYPFVNSWLTAKVVVLFVYILLARQALGEHTQHRLAYFFSALLSVAYIVGVAISHSPTWGVL</sequence>
<dbReference type="Pfam" id="PF04247">
    <property type="entry name" value="SirB"/>
    <property type="match status" value="1"/>
</dbReference>
<keyword evidence="1" id="KW-0812">Transmembrane</keyword>
<evidence type="ECO:0000256" key="1">
    <source>
        <dbReference type="SAM" id="Phobius"/>
    </source>
</evidence>
<evidence type="ECO:0000313" key="2">
    <source>
        <dbReference type="EMBL" id="CAG4883365.1"/>
    </source>
</evidence>
<keyword evidence="3" id="KW-1185">Reference proteome</keyword>
<accession>A0A916J546</accession>
<feature type="transmembrane region" description="Helical" evidence="1">
    <location>
        <begin position="6"/>
        <end position="23"/>
    </location>
</feature>
<feature type="transmembrane region" description="Helical" evidence="1">
    <location>
        <begin position="43"/>
        <end position="62"/>
    </location>
</feature>
<organism evidence="2 3">
    <name type="scientific">Georgfuchsia toluolica</name>
    <dbReference type="NCBI Taxonomy" id="424218"/>
    <lineage>
        <taxon>Bacteria</taxon>
        <taxon>Pseudomonadati</taxon>
        <taxon>Pseudomonadota</taxon>
        <taxon>Betaproteobacteria</taxon>
        <taxon>Nitrosomonadales</taxon>
        <taxon>Sterolibacteriaceae</taxon>
        <taxon>Georgfuchsia</taxon>
    </lineage>
</organism>
<name>A0A916J546_9PROT</name>
<feature type="transmembrane region" description="Helical" evidence="1">
    <location>
        <begin position="98"/>
        <end position="116"/>
    </location>
</feature>
<dbReference type="PANTHER" id="PTHR39594">
    <property type="entry name" value="PROTEIN YCHQ"/>
    <property type="match status" value="1"/>
</dbReference>
<evidence type="ECO:0000313" key="3">
    <source>
        <dbReference type="Proteomes" id="UP000742786"/>
    </source>
</evidence>
<proteinExistence type="predicted"/>